<dbReference type="EMBL" id="AP026801">
    <property type="protein sequence ID" value="BDR56544.1"/>
    <property type="molecule type" value="Genomic_DNA"/>
</dbReference>
<evidence type="ECO:0000313" key="7">
    <source>
        <dbReference type="Proteomes" id="UP001321804"/>
    </source>
</evidence>
<evidence type="ECO:0000256" key="1">
    <source>
        <dbReference type="ARBA" id="ARBA00008348"/>
    </source>
</evidence>
<dbReference type="SMART" id="SM00363">
    <property type="entry name" value="S4"/>
    <property type="match status" value="1"/>
</dbReference>
<dbReference type="Pfam" id="PF01479">
    <property type="entry name" value="S4"/>
    <property type="match status" value="1"/>
</dbReference>
<dbReference type="Proteomes" id="UP001321804">
    <property type="component" value="Chromosome"/>
</dbReference>
<dbReference type="Gene3D" id="3.30.70.1560">
    <property type="entry name" value="Alpha-L RNA-binding motif"/>
    <property type="match status" value="1"/>
</dbReference>
<gene>
    <name evidence="6" type="primary">rluB</name>
    <name evidence="6" type="ORF">KIMC2_11060</name>
</gene>
<dbReference type="GO" id="GO:0120159">
    <property type="term" value="F:rRNA pseudouridine synthase activity"/>
    <property type="evidence" value="ECO:0007669"/>
    <property type="project" value="UniProtKB-ARBA"/>
</dbReference>
<name>A0AAU9CYQ9_9LACO</name>
<dbReference type="RefSeq" id="WP_317694786.1">
    <property type="nucleotide sequence ID" value="NZ_AP026801.1"/>
</dbReference>
<dbReference type="SUPFAM" id="SSF55174">
    <property type="entry name" value="Alpha-L RNA-binding motif"/>
    <property type="match status" value="1"/>
</dbReference>
<dbReference type="GO" id="GO:0003723">
    <property type="term" value="F:RNA binding"/>
    <property type="evidence" value="ECO:0007669"/>
    <property type="project" value="UniProtKB-KW"/>
</dbReference>
<dbReference type="InterPro" id="IPR018496">
    <property type="entry name" value="PsdUridine_synth_RsuA/RluB_CS"/>
</dbReference>
<dbReference type="FunFam" id="3.10.290.10:FF:000003">
    <property type="entry name" value="Pseudouridine synthase"/>
    <property type="match status" value="1"/>
</dbReference>
<dbReference type="InterPro" id="IPR002942">
    <property type="entry name" value="S4_RNA-bd"/>
</dbReference>
<dbReference type="PANTHER" id="PTHR47683">
    <property type="entry name" value="PSEUDOURIDINE SYNTHASE FAMILY PROTEIN-RELATED"/>
    <property type="match status" value="1"/>
</dbReference>
<dbReference type="InterPro" id="IPR050343">
    <property type="entry name" value="RsuA_PseudoU_synthase"/>
</dbReference>
<accession>A0AAU9CYQ9</accession>
<evidence type="ECO:0000256" key="2">
    <source>
        <dbReference type="ARBA" id="ARBA00023235"/>
    </source>
</evidence>
<dbReference type="CDD" id="cd02870">
    <property type="entry name" value="PseudoU_synth_RsuA_like"/>
    <property type="match status" value="1"/>
</dbReference>
<dbReference type="PANTHER" id="PTHR47683:SF2">
    <property type="entry name" value="RNA-BINDING S4 DOMAIN-CONTAINING PROTEIN"/>
    <property type="match status" value="1"/>
</dbReference>
<keyword evidence="3" id="KW-0694">RNA-binding</keyword>
<dbReference type="PROSITE" id="PS01149">
    <property type="entry name" value="PSI_RSU"/>
    <property type="match status" value="1"/>
</dbReference>
<dbReference type="GO" id="GO:0000455">
    <property type="term" value="P:enzyme-directed rRNA pseudouridine synthesis"/>
    <property type="evidence" value="ECO:0007669"/>
    <property type="project" value="UniProtKB-ARBA"/>
</dbReference>
<evidence type="ECO:0000313" key="6">
    <source>
        <dbReference type="EMBL" id="BDR56544.1"/>
    </source>
</evidence>
<proteinExistence type="inferred from homology"/>
<dbReference type="KEGG" id="xak:KIMC2_11060"/>
<protein>
    <recommendedName>
        <fullName evidence="4">Pseudouridine synthase</fullName>
        <ecNumber evidence="4">5.4.99.-</ecNumber>
    </recommendedName>
</protein>
<dbReference type="InterPro" id="IPR006145">
    <property type="entry name" value="PsdUridine_synth_RsuA/RluA"/>
</dbReference>
<comment type="similarity">
    <text evidence="1 4">Belongs to the pseudouridine synthase RsuA family.</text>
</comment>
<organism evidence="6 7">
    <name type="scientific">Xylocopilactobacillus apis</name>
    <dbReference type="NCBI Taxonomy" id="2932183"/>
    <lineage>
        <taxon>Bacteria</taxon>
        <taxon>Bacillati</taxon>
        <taxon>Bacillota</taxon>
        <taxon>Bacilli</taxon>
        <taxon>Lactobacillales</taxon>
        <taxon>Lactobacillaceae</taxon>
        <taxon>Xylocopilactobacillus</taxon>
    </lineage>
</organism>
<dbReference type="InterPro" id="IPR020094">
    <property type="entry name" value="TruA/RsuA/RluB/E/F_N"/>
</dbReference>
<reference evidence="6 7" key="1">
    <citation type="journal article" date="2023" name="Microbiol. Spectr.">
        <title>Symbiosis of Carpenter Bees with Uncharacterized Lactic Acid Bacteria Showing NAD Auxotrophy.</title>
        <authorList>
            <person name="Kawasaki S."/>
            <person name="Ozawa K."/>
            <person name="Mori T."/>
            <person name="Yamamoto A."/>
            <person name="Ito M."/>
            <person name="Ohkuma M."/>
            <person name="Sakamoto M."/>
            <person name="Matsutani M."/>
        </authorList>
    </citation>
    <scope>NUCLEOTIDE SEQUENCE [LARGE SCALE GENOMIC DNA]</scope>
    <source>
        <strain evidence="6 7">KimC2</strain>
    </source>
</reference>
<dbReference type="AlphaFoldDB" id="A0AAU9CYQ9"/>
<dbReference type="Gene3D" id="3.10.290.10">
    <property type="entry name" value="RNA-binding S4 domain"/>
    <property type="match status" value="1"/>
</dbReference>
<dbReference type="InterPro" id="IPR036986">
    <property type="entry name" value="S4_RNA-bd_sf"/>
</dbReference>
<dbReference type="PROSITE" id="PS50889">
    <property type="entry name" value="S4"/>
    <property type="match status" value="1"/>
</dbReference>
<dbReference type="SUPFAM" id="SSF55120">
    <property type="entry name" value="Pseudouridine synthase"/>
    <property type="match status" value="1"/>
</dbReference>
<dbReference type="Pfam" id="PF00849">
    <property type="entry name" value="PseudoU_synth_2"/>
    <property type="match status" value="1"/>
</dbReference>
<evidence type="ECO:0000256" key="4">
    <source>
        <dbReference type="RuleBase" id="RU003887"/>
    </source>
</evidence>
<evidence type="ECO:0000259" key="5">
    <source>
        <dbReference type="SMART" id="SM00363"/>
    </source>
</evidence>
<dbReference type="NCBIfam" id="TIGR00093">
    <property type="entry name" value="pseudouridine synthase"/>
    <property type="match status" value="1"/>
</dbReference>
<keyword evidence="2 4" id="KW-0413">Isomerase</keyword>
<dbReference type="EC" id="5.4.99.-" evidence="4"/>
<dbReference type="CDD" id="cd00165">
    <property type="entry name" value="S4"/>
    <property type="match status" value="1"/>
</dbReference>
<keyword evidence="7" id="KW-1185">Reference proteome</keyword>
<evidence type="ECO:0000256" key="3">
    <source>
        <dbReference type="PROSITE-ProRule" id="PRU00182"/>
    </source>
</evidence>
<feature type="domain" description="RNA-binding S4" evidence="5">
    <location>
        <begin position="5"/>
        <end position="62"/>
    </location>
</feature>
<dbReference type="InterPro" id="IPR000748">
    <property type="entry name" value="PsdUridine_synth_RsuA/RluB/E/F"/>
</dbReference>
<dbReference type="InterPro" id="IPR020103">
    <property type="entry name" value="PsdUridine_synth_cat_dom_sf"/>
</dbReference>
<dbReference type="InterPro" id="IPR042092">
    <property type="entry name" value="PsdUridine_s_RsuA/RluB/E/F_cat"/>
</dbReference>
<dbReference type="Gene3D" id="3.30.70.580">
    <property type="entry name" value="Pseudouridine synthase I, catalytic domain, N-terminal subdomain"/>
    <property type="match status" value="1"/>
</dbReference>
<sequence length="240" mass="27838">MNQKIRLQKIMSESGIASRRKSEELIKNGHVKVNGHVVKEMGIQVVSSDKIEVDNRPIKKIVKRTFLFYKPQKVITSTKDEKCRLTVSDFFDPKLHLFPVGRLDYDTSGLIIMTNDGELANLLMHPKYLVEKTYLAKIKGLINSNDLSKIRTGLKIKRVRYAPARIKVKEVDRERGNSFVEITLTEGKKHEVKEIFSFLGYPVRRLTRVQISFLKDEGMRSGMYRELREDEIKKLKSLSR</sequence>